<reference evidence="1 2" key="1">
    <citation type="submission" date="2024-06" db="EMBL/GenBank/DDBJ databases">
        <authorList>
            <person name="Kraege A."/>
            <person name="Thomma B."/>
        </authorList>
    </citation>
    <scope>NUCLEOTIDE SEQUENCE [LARGE SCALE GENOMIC DNA]</scope>
</reference>
<gene>
    <name evidence="1" type="primary">g4447</name>
    <name evidence="1" type="ORF">VP750_LOCUS3788</name>
</gene>
<comment type="caution">
    <text evidence="1">The sequence shown here is derived from an EMBL/GenBank/DDBJ whole genome shotgun (WGS) entry which is preliminary data.</text>
</comment>
<proteinExistence type="predicted"/>
<dbReference type="Proteomes" id="UP001497392">
    <property type="component" value="Unassembled WGS sequence"/>
</dbReference>
<dbReference type="EMBL" id="CAXHTA020000006">
    <property type="protein sequence ID" value="CAL5222129.1"/>
    <property type="molecule type" value="Genomic_DNA"/>
</dbReference>
<evidence type="ECO:0000313" key="1">
    <source>
        <dbReference type="EMBL" id="CAL5222129.1"/>
    </source>
</evidence>
<evidence type="ECO:0000313" key="2">
    <source>
        <dbReference type="Proteomes" id="UP001497392"/>
    </source>
</evidence>
<organism evidence="1 2">
    <name type="scientific">Coccomyxa viridis</name>
    <dbReference type="NCBI Taxonomy" id="1274662"/>
    <lineage>
        <taxon>Eukaryota</taxon>
        <taxon>Viridiplantae</taxon>
        <taxon>Chlorophyta</taxon>
        <taxon>core chlorophytes</taxon>
        <taxon>Trebouxiophyceae</taxon>
        <taxon>Trebouxiophyceae incertae sedis</taxon>
        <taxon>Coccomyxaceae</taxon>
        <taxon>Coccomyxa</taxon>
    </lineage>
</organism>
<sequence length="88" mass="9826">MSGVLRRCGQAFQQRAQIQSTVVRQQRRGFAAEGEHGEKKINFWEGPTRISEWKEEQIVLGVLGAWGIGIYTAMKAFGGKKEEPAPAH</sequence>
<name>A0ABP1FQC7_9CHLO</name>
<protein>
    <submittedName>
        <fullName evidence="1">G4447 protein</fullName>
    </submittedName>
</protein>
<keyword evidence="2" id="KW-1185">Reference proteome</keyword>
<accession>A0ABP1FQC7</accession>
<dbReference type="PANTHER" id="PTHR35292">
    <property type="entry name" value="EXPRESSED PROTEIN"/>
    <property type="match status" value="1"/>
</dbReference>
<dbReference type="PANTHER" id="PTHR35292:SF13">
    <property type="entry name" value="OS03G0581800 PROTEIN"/>
    <property type="match status" value="1"/>
</dbReference>